<feature type="transmembrane region" description="Helical" evidence="1">
    <location>
        <begin position="43"/>
        <end position="65"/>
    </location>
</feature>
<reference evidence="2 3" key="1">
    <citation type="submission" date="2020-10" db="EMBL/GenBank/DDBJ databases">
        <title>Streptomyces chromofuscus complate genome analysis.</title>
        <authorList>
            <person name="Anwar N."/>
        </authorList>
    </citation>
    <scope>NUCLEOTIDE SEQUENCE [LARGE SCALE GENOMIC DNA]</scope>
    <source>
        <strain evidence="2 3">DSM 40273</strain>
    </source>
</reference>
<keyword evidence="1" id="KW-1133">Transmembrane helix</keyword>
<organism evidence="2 3">
    <name type="scientific">Streptomyces chromofuscus</name>
    <dbReference type="NCBI Taxonomy" id="42881"/>
    <lineage>
        <taxon>Bacteria</taxon>
        <taxon>Bacillati</taxon>
        <taxon>Actinomycetota</taxon>
        <taxon>Actinomycetes</taxon>
        <taxon>Kitasatosporales</taxon>
        <taxon>Streptomycetaceae</taxon>
        <taxon>Streptomyces</taxon>
    </lineage>
</organism>
<dbReference type="EMBL" id="CP063374">
    <property type="protein sequence ID" value="QOV47247.1"/>
    <property type="molecule type" value="Genomic_DNA"/>
</dbReference>
<dbReference type="AlphaFoldDB" id="A0A7M2TEU8"/>
<protein>
    <submittedName>
        <fullName evidence="2">Uncharacterized protein</fullName>
    </submittedName>
</protein>
<dbReference type="KEGG" id="schf:IPT68_16040"/>
<dbReference type="Proteomes" id="UP000594008">
    <property type="component" value="Chromosome"/>
</dbReference>
<keyword evidence="1" id="KW-0472">Membrane</keyword>
<accession>A0A7M2TEU8</accession>
<dbReference type="RefSeq" id="WP_189700220.1">
    <property type="nucleotide sequence ID" value="NZ_BMTA01000017.1"/>
</dbReference>
<feature type="transmembrane region" description="Helical" evidence="1">
    <location>
        <begin position="12"/>
        <end position="31"/>
    </location>
</feature>
<gene>
    <name evidence="2" type="ORF">IPT68_16040</name>
</gene>
<evidence type="ECO:0000313" key="2">
    <source>
        <dbReference type="EMBL" id="QOV47247.1"/>
    </source>
</evidence>
<name>A0A7M2TEU8_STRCW</name>
<evidence type="ECO:0000256" key="1">
    <source>
        <dbReference type="SAM" id="Phobius"/>
    </source>
</evidence>
<proteinExistence type="predicted"/>
<keyword evidence="3" id="KW-1185">Reference proteome</keyword>
<keyword evidence="1" id="KW-0812">Transmembrane</keyword>
<sequence length="117" mass="12277">MATDRSTPADPGPAYAFWQTVPLAALFVVFLDTATDFFPDDPLVGVLTPTRLALLVGVSAVAVPVRGRPRTRLRDFRTPLDLPIAPAGAARGRAGRRDGGLTNKVMGGTLPVAALVL</sequence>
<evidence type="ECO:0000313" key="3">
    <source>
        <dbReference type="Proteomes" id="UP000594008"/>
    </source>
</evidence>